<evidence type="ECO:0000259" key="4">
    <source>
        <dbReference type="PROSITE" id="PS51371"/>
    </source>
</evidence>
<dbReference type="PROSITE" id="PS51371">
    <property type="entry name" value="CBS"/>
    <property type="match status" value="2"/>
</dbReference>
<organism evidence="5 6">
    <name type="scientific">Amycolatopsis xylanica</name>
    <dbReference type="NCBI Taxonomy" id="589385"/>
    <lineage>
        <taxon>Bacteria</taxon>
        <taxon>Bacillati</taxon>
        <taxon>Actinomycetota</taxon>
        <taxon>Actinomycetes</taxon>
        <taxon>Pseudonocardiales</taxon>
        <taxon>Pseudonocardiaceae</taxon>
        <taxon>Amycolatopsis</taxon>
    </lineage>
</organism>
<feature type="domain" description="CBS" evidence="4">
    <location>
        <begin position="10"/>
        <end position="67"/>
    </location>
</feature>
<dbReference type="EMBL" id="FNON01000004">
    <property type="protein sequence ID" value="SDY11025.1"/>
    <property type="molecule type" value="Genomic_DNA"/>
</dbReference>
<feature type="domain" description="BON" evidence="3">
    <location>
        <begin position="146"/>
        <end position="213"/>
    </location>
</feature>
<dbReference type="STRING" id="589385.SAMN05421504_104535"/>
<keyword evidence="6" id="KW-1185">Reference proteome</keyword>
<dbReference type="SUPFAM" id="SSF54631">
    <property type="entry name" value="CBS-domain pair"/>
    <property type="match status" value="1"/>
</dbReference>
<dbReference type="PANTHER" id="PTHR43080:SF29">
    <property type="entry name" value="OS02G0818000 PROTEIN"/>
    <property type="match status" value="1"/>
</dbReference>
<dbReference type="Pfam" id="PF04972">
    <property type="entry name" value="BON"/>
    <property type="match status" value="1"/>
</dbReference>
<evidence type="ECO:0000313" key="5">
    <source>
        <dbReference type="EMBL" id="SDY11025.1"/>
    </source>
</evidence>
<dbReference type="RefSeq" id="WP_091291447.1">
    <property type="nucleotide sequence ID" value="NZ_FNON01000004.1"/>
</dbReference>
<dbReference type="SMART" id="SM00116">
    <property type="entry name" value="CBS"/>
    <property type="match status" value="2"/>
</dbReference>
<name>A0A1H3H722_9PSEU</name>
<reference evidence="5 6" key="1">
    <citation type="submission" date="2016-10" db="EMBL/GenBank/DDBJ databases">
        <authorList>
            <person name="de Groot N.N."/>
        </authorList>
    </citation>
    <scope>NUCLEOTIDE SEQUENCE [LARGE SCALE GENOMIC DNA]</scope>
    <source>
        <strain evidence="5 6">CPCC 202699</strain>
    </source>
</reference>
<accession>A0A1H3H722</accession>
<feature type="domain" description="CBS" evidence="4">
    <location>
        <begin position="93"/>
        <end position="149"/>
    </location>
</feature>
<dbReference type="Gene3D" id="3.10.580.10">
    <property type="entry name" value="CBS-domain"/>
    <property type="match status" value="1"/>
</dbReference>
<evidence type="ECO:0000313" key="6">
    <source>
        <dbReference type="Proteomes" id="UP000199515"/>
    </source>
</evidence>
<dbReference type="Pfam" id="PF00571">
    <property type="entry name" value="CBS"/>
    <property type="match status" value="2"/>
</dbReference>
<dbReference type="PIRSF" id="PIRSF036990">
    <property type="entry name" value="UCP036990_CBS_BON"/>
    <property type="match status" value="1"/>
</dbReference>
<proteinExistence type="predicted"/>
<dbReference type="InterPro" id="IPR007055">
    <property type="entry name" value="BON_dom"/>
</dbReference>
<dbReference type="Proteomes" id="UP000199515">
    <property type="component" value="Unassembled WGS sequence"/>
</dbReference>
<gene>
    <name evidence="5" type="ORF">SAMN05421504_104535</name>
</gene>
<evidence type="ECO:0000259" key="3">
    <source>
        <dbReference type="PROSITE" id="PS50914"/>
    </source>
</evidence>
<keyword evidence="1 2" id="KW-0129">CBS domain</keyword>
<dbReference type="PANTHER" id="PTHR43080">
    <property type="entry name" value="CBS DOMAIN-CONTAINING PROTEIN CBSX3, MITOCHONDRIAL"/>
    <property type="match status" value="1"/>
</dbReference>
<evidence type="ECO:0000256" key="1">
    <source>
        <dbReference type="ARBA" id="ARBA00023122"/>
    </source>
</evidence>
<dbReference type="InterPro" id="IPR051257">
    <property type="entry name" value="Diverse_CBS-Domain"/>
</dbReference>
<dbReference type="PROSITE" id="PS50914">
    <property type="entry name" value="BON"/>
    <property type="match status" value="1"/>
</dbReference>
<sequence length="221" mass="24020">MDEPTVAELTDPRVITLELETPFKHVVGLMIAHDRGALPVIDPAGHPLGVVTETDVLPKLEFHAGAEHPPLLSGSHYRARWHKARALTAGDVMTKPAITTTPDTPLSTAVAILSTRQVSQLCVLDYRGTLIGLLNRQDTLRQLLRHDETIRTDVEHILATTIPGAHAVTIGVTDGIVTLEGTFPLRSNADHAVHLAHHIPGVVAVRDHLRYDADDLMITGF</sequence>
<dbReference type="Gene3D" id="3.30.1340.30">
    <property type="match status" value="1"/>
</dbReference>
<dbReference type="InterPro" id="IPR000644">
    <property type="entry name" value="CBS_dom"/>
</dbReference>
<dbReference type="InterPro" id="IPR046342">
    <property type="entry name" value="CBS_dom_sf"/>
</dbReference>
<dbReference type="InterPro" id="IPR017080">
    <property type="entry name" value="UCP036990_CBS_BON"/>
</dbReference>
<evidence type="ECO:0000256" key="2">
    <source>
        <dbReference type="PROSITE-ProRule" id="PRU00703"/>
    </source>
</evidence>
<protein>
    <submittedName>
        <fullName evidence="5">CBS domain-containing protein</fullName>
    </submittedName>
</protein>
<dbReference type="OrthoDB" id="3626971at2"/>
<dbReference type="AlphaFoldDB" id="A0A1H3H722"/>